<evidence type="ECO:0000313" key="3">
    <source>
        <dbReference type="Proteomes" id="UP001562178"/>
    </source>
</evidence>
<accession>A0ABV4B7J1</accession>
<name>A0ABV4B7J1_9BURK</name>
<dbReference type="RefSeq" id="WP_369461064.1">
    <property type="nucleotide sequence ID" value="NZ_JBGBDC010000010.1"/>
</dbReference>
<comment type="caution">
    <text evidence="2">The sequence shown here is derived from an EMBL/GenBank/DDBJ whole genome shotgun (WGS) entry which is preliminary data.</text>
</comment>
<dbReference type="GO" id="GO:0061542">
    <property type="term" value="F:3-demethylubiquinol 3-O-methyltransferase activity"/>
    <property type="evidence" value="ECO:0007669"/>
    <property type="project" value="UniProtKB-EC"/>
</dbReference>
<organism evidence="2 3">
    <name type="scientific">Comamonas sediminis</name>
    <dbReference type="NCBI Taxonomy" id="1783360"/>
    <lineage>
        <taxon>Bacteria</taxon>
        <taxon>Pseudomonadati</taxon>
        <taxon>Pseudomonadota</taxon>
        <taxon>Betaproteobacteria</taxon>
        <taxon>Burkholderiales</taxon>
        <taxon>Comamonadaceae</taxon>
        <taxon>Comamonas</taxon>
    </lineage>
</organism>
<sequence length="185" mass="20157">MTHTHTHTPAPSPWITRFSALIPAGRQVLDLACGQGRHARYLQAQGLQVTGVDRDGAALQSLQSDTAGEWLQADIENGAWPLEGRLFDAVVVTNYLWRPLWPRILASVAPGGLLLYETFAQGNEAYGKPSRPDFLLQPGELLQVCAGWSVIAYESGLLRSPERVVQRIAARRPRGASSLPATPLP</sequence>
<dbReference type="EMBL" id="JBGBDC010000010">
    <property type="protein sequence ID" value="MEY2253521.1"/>
    <property type="molecule type" value="Genomic_DNA"/>
</dbReference>
<dbReference type="EC" id="2.1.1.64" evidence="2"/>
<evidence type="ECO:0000259" key="1">
    <source>
        <dbReference type="Pfam" id="PF13649"/>
    </source>
</evidence>
<keyword evidence="2" id="KW-0808">Transferase</keyword>
<gene>
    <name evidence="2" type="ORF">AB7A72_21055</name>
</gene>
<dbReference type="CDD" id="cd02440">
    <property type="entry name" value="AdoMet_MTases"/>
    <property type="match status" value="1"/>
</dbReference>
<dbReference type="InterPro" id="IPR041698">
    <property type="entry name" value="Methyltransf_25"/>
</dbReference>
<dbReference type="SUPFAM" id="SSF53335">
    <property type="entry name" value="S-adenosyl-L-methionine-dependent methyltransferases"/>
    <property type="match status" value="1"/>
</dbReference>
<reference evidence="2 3" key="1">
    <citation type="journal article" date="2016" name="Int. J. Syst. Evol. Microbiol.">
        <title>Description of Comamonas sediminis sp. nov., isolated from lagoon sediments.</title>
        <authorList>
            <person name="Subhash Y."/>
            <person name="Bang J.J."/>
            <person name="You T.H."/>
            <person name="Lee S.S."/>
        </authorList>
    </citation>
    <scope>NUCLEOTIDE SEQUENCE [LARGE SCALE GENOMIC DNA]</scope>
    <source>
        <strain evidence="2 3">JCM 31169</strain>
    </source>
</reference>
<proteinExistence type="predicted"/>
<keyword evidence="3" id="KW-1185">Reference proteome</keyword>
<dbReference type="Pfam" id="PF13649">
    <property type="entry name" value="Methyltransf_25"/>
    <property type="match status" value="1"/>
</dbReference>
<evidence type="ECO:0000313" key="2">
    <source>
        <dbReference type="EMBL" id="MEY2253521.1"/>
    </source>
</evidence>
<feature type="domain" description="Methyltransferase" evidence="1">
    <location>
        <begin position="28"/>
        <end position="108"/>
    </location>
</feature>
<dbReference type="Gene3D" id="3.40.50.150">
    <property type="entry name" value="Vaccinia Virus protein VP39"/>
    <property type="match status" value="1"/>
</dbReference>
<dbReference type="EC" id="2.1.1.222" evidence="2"/>
<keyword evidence="2" id="KW-0489">Methyltransferase</keyword>
<dbReference type="InterPro" id="IPR029063">
    <property type="entry name" value="SAM-dependent_MTases_sf"/>
</dbReference>
<dbReference type="Proteomes" id="UP001562178">
    <property type="component" value="Unassembled WGS sequence"/>
</dbReference>
<dbReference type="GO" id="GO:0102208">
    <property type="term" value="F:2-polyprenyl-6-hydroxyphenol methylase activity"/>
    <property type="evidence" value="ECO:0007669"/>
    <property type="project" value="UniProtKB-EC"/>
</dbReference>
<protein>
    <submittedName>
        <fullName evidence="2">Class I SAM-dependent methyltransferase</fullName>
        <ecNumber evidence="2">2.1.1.222</ecNumber>
        <ecNumber evidence="2">2.1.1.64</ecNumber>
    </submittedName>
</protein>
<dbReference type="GO" id="GO:0032259">
    <property type="term" value="P:methylation"/>
    <property type="evidence" value="ECO:0007669"/>
    <property type="project" value="UniProtKB-KW"/>
</dbReference>